<name>A0ABW1VDL8_9MICO</name>
<protein>
    <submittedName>
        <fullName evidence="1">DUF2017 family protein</fullName>
    </submittedName>
</protein>
<dbReference type="EMBL" id="JBHSTP010000002">
    <property type="protein sequence ID" value="MFC6356166.1"/>
    <property type="molecule type" value="Genomic_DNA"/>
</dbReference>
<reference evidence="2" key="1">
    <citation type="journal article" date="2019" name="Int. J. Syst. Evol. Microbiol.">
        <title>The Global Catalogue of Microorganisms (GCM) 10K type strain sequencing project: providing services to taxonomists for standard genome sequencing and annotation.</title>
        <authorList>
            <consortium name="The Broad Institute Genomics Platform"/>
            <consortium name="The Broad Institute Genome Sequencing Center for Infectious Disease"/>
            <person name="Wu L."/>
            <person name="Ma J."/>
        </authorList>
    </citation>
    <scope>NUCLEOTIDE SEQUENCE [LARGE SCALE GENOMIC DNA]</scope>
    <source>
        <strain evidence="2">CCUG 43304</strain>
    </source>
</reference>
<evidence type="ECO:0000313" key="1">
    <source>
        <dbReference type="EMBL" id="MFC6356166.1"/>
    </source>
</evidence>
<dbReference type="InterPro" id="IPR018561">
    <property type="entry name" value="AosR"/>
</dbReference>
<keyword evidence="2" id="KW-1185">Reference proteome</keyword>
<dbReference type="Proteomes" id="UP001596306">
    <property type="component" value="Unassembled WGS sequence"/>
</dbReference>
<proteinExistence type="predicted"/>
<comment type="caution">
    <text evidence="1">The sequence shown here is derived from an EMBL/GenBank/DDBJ whole genome shotgun (WGS) entry which is preliminary data.</text>
</comment>
<dbReference type="Pfam" id="PF09438">
    <property type="entry name" value="DUF2017"/>
    <property type="match status" value="1"/>
</dbReference>
<sequence length="177" mass="19441">MIGVRLEADGRVLVLLEPLEVEVLEDLARQYASLLDGAPVGGDPALGRLFPDAYPDDSRASSEFSRFTRDELRATRLAGVDVVRSALAAAPRDPHSPAIEIVVDEPARWTWLRLLTELRLTLAERLGIHDDADAPDLASEAAQAVFGVYEWLGMLQESMLAAIDAEHPTRADRPPHR</sequence>
<accession>A0ABW1VDL8</accession>
<organism evidence="1 2">
    <name type="scientific">Luethyella okanaganae</name>
    <dbReference type="NCBI Taxonomy" id="69372"/>
    <lineage>
        <taxon>Bacteria</taxon>
        <taxon>Bacillati</taxon>
        <taxon>Actinomycetota</taxon>
        <taxon>Actinomycetes</taxon>
        <taxon>Micrococcales</taxon>
        <taxon>Microbacteriaceae</taxon>
        <taxon>Luethyella</taxon>
    </lineage>
</organism>
<dbReference type="RefSeq" id="WP_386730212.1">
    <property type="nucleotide sequence ID" value="NZ_JBHSTP010000002.1"/>
</dbReference>
<gene>
    <name evidence="1" type="ORF">ACFQB0_08605</name>
</gene>
<evidence type="ECO:0000313" key="2">
    <source>
        <dbReference type="Proteomes" id="UP001596306"/>
    </source>
</evidence>